<dbReference type="OMA" id="QCSATCW"/>
<gene>
    <name evidence="3" type="ORF">NLS_LOCUS8481</name>
</gene>
<organism evidence="3 4">
    <name type="scientific">Litomosoides sigmodontis</name>
    <name type="common">Filarial nematode worm</name>
    <dbReference type="NCBI Taxonomy" id="42156"/>
    <lineage>
        <taxon>Eukaryota</taxon>
        <taxon>Metazoa</taxon>
        <taxon>Ecdysozoa</taxon>
        <taxon>Nematoda</taxon>
        <taxon>Chromadorea</taxon>
        <taxon>Rhabditida</taxon>
        <taxon>Spirurina</taxon>
        <taxon>Spiruromorpha</taxon>
        <taxon>Filarioidea</taxon>
        <taxon>Onchocercidae</taxon>
        <taxon>Litomosoides</taxon>
    </lineage>
</organism>
<feature type="compositionally biased region" description="Polar residues" evidence="1">
    <location>
        <begin position="1"/>
        <end position="18"/>
    </location>
</feature>
<dbReference type="AlphaFoldDB" id="A0A3P6TIX3"/>
<protein>
    <submittedName>
        <fullName evidence="3">Uncharacterized protein</fullName>
    </submittedName>
</protein>
<sequence length="244" mass="27883">MGTVAEQLNPTPAQQAENEPSVVEEEIVASTVAGEDTEELSDLSETYEGSSVSTKGSSSFSTWYYRIAPLIRNRQVRMLSIINCSLTIINLFVILLIVTSCFWLLALKIKHKQLQQHDMPCIYQFKPWSQCSATCWADGQPMPVMKREIDENKLVMTRGKSFAKCPPNIKKNFVQRAPCNLQRCPLKLSSFTNWTHCIYKYPELRRAGGCYRMRILPLEDRLIYVDTSELAKDCPNEECPDYLP</sequence>
<keyword evidence="4" id="KW-1185">Reference proteome</keyword>
<proteinExistence type="predicted"/>
<keyword evidence="2" id="KW-0472">Membrane</keyword>
<evidence type="ECO:0000256" key="2">
    <source>
        <dbReference type="SAM" id="Phobius"/>
    </source>
</evidence>
<evidence type="ECO:0000313" key="4">
    <source>
        <dbReference type="Proteomes" id="UP000277928"/>
    </source>
</evidence>
<evidence type="ECO:0000256" key="1">
    <source>
        <dbReference type="SAM" id="MobiDB-lite"/>
    </source>
</evidence>
<dbReference type="EMBL" id="UYRX01001079">
    <property type="protein sequence ID" value="VDK88072.1"/>
    <property type="molecule type" value="Genomic_DNA"/>
</dbReference>
<evidence type="ECO:0000313" key="3">
    <source>
        <dbReference type="EMBL" id="VDK88072.1"/>
    </source>
</evidence>
<name>A0A3P6TIX3_LITSI</name>
<feature type="transmembrane region" description="Helical" evidence="2">
    <location>
        <begin position="81"/>
        <end position="106"/>
    </location>
</feature>
<accession>A0A3P6TIX3</accession>
<keyword evidence="2" id="KW-0812">Transmembrane</keyword>
<dbReference type="Proteomes" id="UP000277928">
    <property type="component" value="Unassembled WGS sequence"/>
</dbReference>
<dbReference type="OrthoDB" id="5786306at2759"/>
<reference evidence="3 4" key="1">
    <citation type="submission" date="2018-08" db="EMBL/GenBank/DDBJ databases">
        <authorList>
            <person name="Laetsch R D."/>
            <person name="Stevens L."/>
            <person name="Kumar S."/>
            <person name="Blaxter L. M."/>
        </authorList>
    </citation>
    <scope>NUCLEOTIDE SEQUENCE [LARGE SCALE GENOMIC DNA]</scope>
</reference>
<feature type="region of interest" description="Disordered" evidence="1">
    <location>
        <begin position="1"/>
        <end position="57"/>
    </location>
</feature>
<keyword evidence="2" id="KW-1133">Transmembrane helix</keyword>